<dbReference type="SUPFAM" id="SSF53067">
    <property type="entry name" value="Actin-like ATPase domain"/>
    <property type="match status" value="1"/>
</dbReference>
<accession>A0AAN7AAT8</accession>
<dbReference type="PANTHER" id="PTHR14187:SF5">
    <property type="entry name" value="HEAT SHOCK 70 KDA PROTEIN 12A"/>
    <property type="match status" value="1"/>
</dbReference>
<dbReference type="EMBL" id="MU866130">
    <property type="protein sequence ID" value="KAK4178807.1"/>
    <property type="molecule type" value="Genomic_DNA"/>
</dbReference>
<evidence type="ECO:0000313" key="2">
    <source>
        <dbReference type="Proteomes" id="UP001302321"/>
    </source>
</evidence>
<dbReference type="AlphaFoldDB" id="A0AAN7AAT8"/>
<keyword evidence="2" id="KW-1185">Reference proteome</keyword>
<comment type="caution">
    <text evidence="1">The sequence shown here is derived from an EMBL/GenBank/DDBJ whole genome shotgun (WGS) entry which is preliminary data.</text>
</comment>
<gene>
    <name evidence="1" type="ORF">QBC36DRAFT_366448</name>
</gene>
<protein>
    <submittedName>
        <fullName evidence="1">Heat shock protein family 70 protein</fullName>
    </submittedName>
</protein>
<sequence>MMREIAAAQNLKPTIIVGIDLGTIFTSIAWASTDKPGLVKVLRDWPSPEGRDDDSRVPTKLFTGGKWGFNIPDDVPGDEVMQWFKLGLYPWAALASSACLETLRRNTSPEKLTKDYLTGLLAHARQQMDFASLPEDYEYIITVPAVWSNESKEKSKTAFDSAIQVSGMPKGTIHLLSEPEAAVIHVLSEKSESSSRSRDRIELGDTFVVCDADGGTVDLITYTVINVNPLEVKEAVPGDGDVVESSASVCKGIVKQTMAEFEATTKRCFSKDSGARELSVQLPDNDEAGIKKTRFKFESKDLEGLFKPAISAIIEQRLLRPPYLYDELRAAVHRNITFIHPDEPEFTITYGAIKKGLSLADAHGLTKVRGARASTRSAQWTGSIRGAMTWMRASRFCSRSIAKSSWRRVVSAT</sequence>
<dbReference type="InterPro" id="IPR043129">
    <property type="entry name" value="ATPase_NBD"/>
</dbReference>
<name>A0AAN7AAT8_9PEZI</name>
<reference evidence="1" key="2">
    <citation type="submission" date="2023-05" db="EMBL/GenBank/DDBJ databases">
        <authorList>
            <consortium name="Lawrence Berkeley National Laboratory"/>
            <person name="Steindorff A."/>
            <person name="Hensen N."/>
            <person name="Bonometti L."/>
            <person name="Westerberg I."/>
            <person name="Brannstrom I.O."/>
            <person name="Guillou S."/>
            <person name="Cros-Aarteil S."/>
            <person name="Calhoun S."/>
            <person name="Haridas S."/>
            <person name="Kuo A."/>
            <person name="Mondo S."/>
            <person name="Pangilinan J."/>
            <person name="Riley R."/>
            <person name="Labutti K."/>
            <person name="Andreopoulos B."/>
            <person name="Lipzen A."/>
            <person name="Chen C."/>
            <person name="Yanf M."/>
            <person name="Daum C."/>
            <person name="Ng V."/>
            <person name="Clum A."/>
            <person name="Ohm R."/>
            <person name="Martin F."/>
            <person name="Silar P."/>
            <person name="Natvig D."/>
            <person name="Lalanne C."/>
            <person name="Gautier V."/>
            <person name="Ament-Velasquez S.L."/>
            <person name="Kruys A."/>
            <person name="Hutchinson M.I."/>
            <person name="Powell A.J."/>
            <person name="Barry K."/>
            <person name="Miller A.N."/>
            <person name="Grigoriev I.V."/>
            <person name="Debuchy R."/>
            <person name="Gladieux P."/>
            <person name="Thoren M.H."/>
            <person name="Johannesson H."/>
        </authorList>
    </citation>
    <scope>NUCLEOTIDE SEQUENCE</scope>
    <source>
        <strain evidence="1">CBS 892.96</strain>
    </source>
</reference>
<organism evidence="1 2">
    <name type="scientific">Triangularia setosa</name>
    <dbReference type="NCBI Taxonomy" id="2587417"/>
    <lineage>
        <taxon>Eukaryota</taxon>
        <taxon>Fungi</taxon>
        <taxon>Dikarya</taxon>
        <taxon>Ascomycota</taxon>
        <taxon>Pezizomycotina</taxon>
        <taxon>Sordariomycetes</taxon>
        <taxon>Sordariomycetidae</taxon>
        <taxon>Sordariales</taxon>
        <taxon>Podosporaceae</taxon>
        <taxon>Triangularia</taxon>
    </lineage>
</organism>
<dbReference type="PANTHER" id="PTHR14187">
    <property type="entry name" value="ALPHA KINASE/ELONGATION FACTOR 2 KINASE"/>
    <property type="match status" value="1"/>
</dbReference>
<evidence type="ECO:0000313" key="1">
    <source>
        <dbReference type="EMBL" id="KAK4178807.1"/>
    </source>
</evidence>
<reference evidence="1" key="1">
    <citation type="journal article" date="2023" name="Mol. Phylogenet. Evol.">
        <title>Genome-scale phylogeny and comparative genomics of the fungal order Sordariales.</title>
        <authorList>
            <person name="Hensen N."/>
            <person name="Bonometti L."/>
            <person name="Westerberg I."/>
            <person name="Brannstrom I.O."/>
            <person name="Guillou S."/>
            <person name="Cros-Aarteil S."/>
            <person name="Calhoun S."/>
            <person name="Haridas S."/>
            <person name="Kuo A."/>
            <person name="Mondo S."/>
            <person name="Pangilinan J."/>
            <person name="Riley R."/>
            <person name="LaButti K."/>
            <person name="Andreopoulos B."/>
            <person name="Lipzen A."/>
            <person name="Chen C."/>
            <person name="Yan M."/>
            <person name="Daum C."/>
            <person name="Ng V."/>
            <person name="Clum A."/>
            <person name="Steindorff A."/>
            <person name="Ohm R.A."/>
            <person name="Martin F."/>
            <person name="Silar P."/>
            <person name="Natvig D.O."/>
            <person name="Lalanne C."/>
            <person name="Gautier V."/>
            <person name="Ament-Velasquez S.L."/>
            <person name="Kruys A."/>
            <person name="Hutchinson M.I."/>
            <person name="Powell A.J."/>
            <person name="Barry K."/>
            <person name="Miller A.N."/>
            <person name="Grigoriev I.V."/>
            <person name="Debuchy R."/>
            <person name="Gladieux P."/>
            <person name="Hiltunen Thoren M."/>
            <person name="Johannesson H."/>
        </authorList>
    </citation>
    <scope>NUCLEOTIDE SEQUENCE</scope>
    <source>
        <strain evidence="1">CBS 892.96</strain>
    </source>
</reference>
<proteinExistence type="predicted"/>
<dbReference type="Gene3D" id="3.30.420.40">
    <property type="match status" value="1"/>
</dbReference>
<dbReference type="Proteomes" id="UP001302321">
    <property type="component" value="Unassembled WGS sequence"/>
</dbReference>
<dbReference type="CDD" id="cd10170">
    <property type="entry name" value="ASKHA_NBD_HSP70"/>
    <property type="match status" value="1"/>
</dbReference>
<keyword evidence="1" id="KW-0346">Stress response</keyword>